<evidence type="ECO:0000313" key="2">
    <source>
        <dbReference type="Proteomes" id="UP000790709"/>
    </source>
</evidence>
<name>A0ACB8BVN0_9AGAM</name>
<evidence type="ECO:0000313" key="1">
    <source>
        <dbReference type="EMBL" id="KAH7929328.1"/>
    </source>
</evidence>
<comment type="caution">
    <text evidence="1">The sequence shown here is derived from an EMBL/GenBank/DDBJ whole genome shotgun (WGS) entry which is preliminary data.</text>
</comment>
<gene>
    <name evidence="1" type="ORF">BV22DRAFT_1029577</name>
</gene>
<sequence>MLFKGHTGSVSAVDFFPDGRRIASASRDATIRVWDMKSGQQIGKSLTHNTAVCSIAISRDGGRIASGLSNGRICVWDVSKGEMVHGPLEGHATGVLSLAFSPDDRLIASGGADKMIGLWDTERGSAVGILKGHYTGVSPVVFSPDGTQLASAGDLVLAIFDVATRTAIGVMGGHRNSVLAVVYSSDGGRLISSSSDHNIRIHNAKTGEPIRESIETSESIYSLAISADGRQLVGAGDTVRVWDIETGKEVKPPLSLGGGSGPTLSPNGRSIASCSENYTIQLRDTQVGADDALLDISAVSPQPTQTRRPTTPPIASVRRRRNSRDDGSSLDSILDLPATGEPQPSRRRERKGDHKTTSAGQDNPLLHASQDAANGGHDSPLNVRSLMCCYPPLAPQLPFCSPGTFIGAPETCRWLPARLGSER</sequence>
<organism evidence="1 2">
    <name type="scientific">Leucogyrophana mollusca</name>
    <dbReference type="NCBI Taxonomy" id="85980"/>
    <lineage>
        <taxon>Eukaryota</taxon>
        <taxon>Fungi</taxon>
        <taxon>Dikarya</taxon>
        <taxon>Basidiomycota</taxon>
        <taxon>Agaricomycotina</taxon>
        <taxon>Agaricomycetes</taxon>
        <taxon>Agaricomycetidae</taxon>
        <taxon>Boletales</taxon>
        <taxon>Boletales incertae sedis</taxon>
        <taxon>Leucogyrophana</taxon>
    </lineage>
</organism>
<keyword evidence="2" id="KW-1185">Reference proteome</keyword>
<dbReference type="EMBL" id="MU266342">
    <property type="protein sequence ID" value="KAH7929328.1"/>
    <property type="molecule type" value="Genomic_DNA"/>
</dbReference>
<reference evidence="1" key="1">
    <citation type="journal article" date="2021" name="New Phytol.">
        <title>Evolutionary innovations through gain and loss of genes in the ectomycorrhizal Boletales.</title>
        <authorList>
            <person name="Wu G."/>
            <person name="Miyauchi S."/>
            <person name="Morin E."/>
            <person name="Kuo A."/>
            <person name="Drula E."/>
            <person name="Varga T."/>
            <person name="Kohler A."/>
            <person name="Feng B."/>
            <person name="Cao Y."/>
            <person name="Lipzen A."/>
            <person name="Daum C."/>
            <person name="Hundley H."/>
            <person name="Pangilinan J."/>
            <person name="Johnson J."/>
            <person name="Barry K."/>
            <person name="LaButti K."/>
            <person name="Ng V."/>
            <person name="Ahrendt S."/>
            <person name="Min B."/>
            <person name="Choi I.G."/>
            <person name="Park H."/>
            <person name="Plett J.M."/>
            <person name="Magnuson J."/>
            <person name="Spatafora J.W."/>
            <person name="Nagy L.G."/>
            <person name="Henrissat B."/>
            <person name="Grigoriev I.V."/>
            <person name="Yang Z.L."/>
            <person name="Xu J."/>
            <person name="Martin F.M."/>
        </authorList>
    </citation>
    <scope>NUCLEOTIDE SEQUENCE</scope>
    <source>
        <strain evidence="1">KUC20120723A-06</strain>
    </source>
</reference>
<accession>A0ACB8BVN0</accession>
<protein>
    <submittedName>
        <fullName evidence="1">WD40 repeat-like protein</fullName>
    </submittedName>
</protein>
<dbReference type="Proteomes" id="UP000790709">
    <property type="component" value="Unassembled WGS sequence"/>
</dbReference>
<proteinExistence type="predicted"/>